<reference evidence="2 3" key="1">
    <citation type="submission" date="2020-02" db="EMBL/GenBank/DDBJ databases">
        <authorList>
            <person name="Ferguson B K."/>
        </authorList>
    </citation>
    <scope>NUCLEOTIDE SEQUENCE [LARGE SCALE GENOMIC DNA]</scope>
</reference>
<feature type="non-terminal residue" evidence="2">
    <location>
        <position position="57"/>
    </location>
</feature>
<dbReference type="Proteomes" id="UP000479000">
    <property type="component" value="Unassembled WGS sequence"/>
</dbReference>
<evidence type="ECO:0000256" key="1">
    <source>
        <dbReference type="SAM" id="MobiDB-lite"/>
    </source>
</evidence>
<dbReference type="EMBL" id="CADCXU010005913">
    <property type="protein sequence ID" value="CAA9997709.1"/>
    <property type="molecule type" value="Genomic_DNA"/>
</dbReference>
<feature type="compositionally biased region" description="Polar residues" evidence="1">
    <location>
        <begin position="14"/>
        <end position="30"/>
    </location>
</feature>
<gene>
    <name evidence="2" type="ORF">NTEN_LOCUS4003</name>
</gene>
<feature type="region of interest" description="Disordered" evidence="1">
    <location>
        <begin position="14"/>
        <end position="37"/>
    </location>
</feature>
<sequence length="57" mass="6105">MEVLCVIYAPLVNNMPSATGQGRASNSVSRNQDEDTPLEARVLDPSKPHVPCQIGPT</sequence>
<keyword evidence="3" id="KW-1185">Reference proteome</keyword>
<protein>
    <submittedName>
        <fullName evidence="2">Uncharacterized protein</fullName>
    </submittedName>
</protein>
<accession>A0A6H5G4M6</accession>
<name>A0A6H5G4M6_9HEMI</name>
<proteinExistence type="predicted"/>
<dbReference type="AlphaFoldDB" id="A0A6H5G4M6"/>
<organism evidence="2 3">
    <name type="scientific">Nesidiocoris tenuis</name>
    <dbReference type="NCBI Taxonomy" id="355587"/>
    <lineage>
        <taxon>Eukaryota</taxon>
        <taxon>Metazoa</taxon>
        <taxon>Ecdysozoa</taxon>
        <taxon>Arthropoda</taxon>
        <taxon>Hexapoda</taxon>
        <taxon>Insecta</taxon>
        <taxon>Pterygota</taxon>
        <taxon>Neoptera</taxon>
        <taxon>Paraneoptera</taxon>
        <taxon>Hemiptera</taxon>
        <taxon>Heteroptera</taxon>
        <taxon>Panheteroptera</taxon>
        <taxon>Cimicomorpha</taxon>
        <taxon>Miridae</taxon>
        <taxon>Dicyphina</taxon>
        <taxon>Nesidiocoris</taxon>
    </lineage>
</organism>
<evidence type="ECO:0000313" key="2">
    <source>
        <dbReference type="EMBL" id="CAA9997709.1"/>
    </source>
</evidence>
<evidence type="ECO:0000313" key="3">
    <source>
        <dbReference type="Proteomes" id="UP000479000"/>
    </source>
</evidence>